<evidence type="ECO:0000313" key="4">
    <source>
        <dbReference type="Proteomes" id="UP000293036"/>
    </source>
</evidence>
<keyword evidence="2" id="KW-1133">Transmembrane helix</keyword>
<protein>
    <submittedName>
        <fullName evidence="3">Uncharacterized protein</fullName>
    </submittedName>
</protein>
<feature type="compositionally biased region" description="Polar residues" evidence="1">
    <location>
        <begin position="269"/>
        <end position="287"/>
    </location>
</feature>
<keyword evidence="4" id="KW-1185">Reference proteome</keyword>
<proteinExistence type="predicted"/>
<feature type="transmembrane region" description="Helical" evidence="2">
    <location>
        <begin position="194"/>
        <end position="214"/>
    </location>
</feature>
<evidence type="ECO:0000256" key="2">
    <source>
        <dbReference type="SAM" id="Phobius"/>
    </source>
</evidence>
<organism evidence="3 4">
    <name type="scientific">Arcanobacterium bovis</name>
    <dbReference type="NCBI Taxonomy" id="2529275"/>
    <lineage>
        <taxon>Bacteria</taxon>
        <taxon>Bacillati</taxon>
        <taxon>Actinomycetota</taxon>
        <taxon>Actinomycetes</taxon>
        <taxon>Actinomycetales</taxon>
        <taxon>Actinomycetaceae</taxon>
        <taxon>Arcanobacterium</taxon>
    </lineage>
</organism>
<dbReference type="EMBL" id="SJDT01000001">
    <property type="protein sequence ID" value="TBW23685.1"/>
    <property type="molecule type" value="Genomic_DNA"/>
</dbReference>
<keyword evidence="2" id="KW-0472">Membrane</keyword>
<name>A0A4Q9V223_9ACTO</name>
<reference evidence="3 4" key="1">
    <citation type="submission" date="2019-02" db="EMBL/GenBank/DDBJ databases">
        <title>Arcanobacterium bovis sp. nov., isolated from the milk of a cow with mastitis.</title>
        <authorList>
            <person name="Sammra O."/>
            <person name="Foster G."/>
            <person name="Hassan A."/>
            <person name="Alssahen M."/>
            <person name="Laemmler C."/>
            <person name="Borowiak M."/>
            <person name="Malorny B."/>
            <person name="Abdulmawjood A."/>
        </authorList>
    </citation>
    <scope>NUCLEOTIDE SEQUENCE [LARGE SCALE GENOMIC DNA]</scope>
    <source>
        <strain evidence="3 4">C605018/01/1</strain>
    </source>
</reference>
<dbReference type="RefSeq" id="WP_131279108.1">
    <property type="nucleotide sequence ID" value="NZ_JBHSLR010000009.1"/>
</dbReference>
<evidence type="ECO:0000256" key="1">
    <source>
        <dbReference type="SAM" id="MobiDB-lite"/>
    </source>
</evidence>
<accession>A0A4Q9V223</accession>
<feature type="transmembrane region" description="Helical" evidence="2">
    <location>
        <begin position="298"/>
        <end position="317"/>
    </location>
</feature>
<dbReference type="Proteomes" id="UP000293036">
    <property type="component" value="Unassembled WGS sequence"/>
</dbReference>
<sequence length="343" mass="38831">MEIWSLKLPPIGAIRVEHGYDHEFQRKYSNWPFREKKSDKTTRVGQGDTFSDGVDRLLNPSVKNFTVVDRFRRGMKRADSKLNIYVVGNRNHLVNRVTSGTFALTDEFLNSTDSTEFKSTVSGSRMRYIRNKEREAEPLLLEIKKNLFNEIVYVAAIDPVNGRRVFFTPQPHSASSKYILNIFHHRFRRLLRPLAMSFLTLLAVISPFIAMTYADEGFGDPHTQATSASAFKFELPIPPFLEDLATQFAPKKSHSSESGSHNEGRASNDTDAGSTSNDGNAASTSNQDNEDDEDVWDTIGLIIGLGAIASIVIIPMVKQYNRDRKFRRDFLASQDFKIRRGIS</sequence>
<dbReference type="OrthoDB" id="4424087at2"/>
<evidence type="ECO:0000313" key="3">
    <source>
        <dbReference type="EMBL" id="TBW23685.1"/>
    </source>
</evidence>
<dbReference type="AlphaFoldDB" id="A0A4Q9V223"/>
<comment type="caution">
    <text evidence="3">The sequence shown here is derived from an EMBL/GenBank/DDBJ whole genome shotgun (WGS) entry which is preliminary data.</text>
</comment>
<gene>
    <name evidence="3" type="ORF">EZJ44_00645</name>
</gene>
<feature type="region of interest" description="Disordered" evidence="1">
    <location>
        <begin position="251"/>
        <end position="292"/>
    </location>
</feature>
<keyword evidence="2" id="KW-0812">Transmembrane</keyword>